<proteinExistence type="predicted"/>
<name>A0A812R6X9_SYMPI</name>
<sequence length="540" mass="59797">KFHKHDPIEVFPLLDGDMDLSEDAIGSQCVKKLIFPTVQEQLIAKHIKKFIEPDSSAKEALPRVKKFLKDQPLSPTAAKGAKGNGPASVTDQLHYWQDEFPDVLDTPMPASEMPSAPQGDCFQYDPFELRVAYEGSGESGRKSITHHLEVKTDLDVVRNGNVGDVAYMVDKETNVPFRGEVEQVQCDRLAPPRSVYIRNLILTSLLASPSKELLSTTRDVVTSDCGIHKLVDTYEMAMNATALKGTSRVFPPEVMAWSMIAVDEAAVPRAHPNGRPDETVTALKRLKLPDMPTAVDIRLEPTLVILDLYLAQSKNKTLQYFCEDNGWANIIVIAPYVRHGLHVPDDPIRSMINVIAHVQGQIDEAGKGGGQSGASDDYANRRIHIFISFEELKKACADKVVLELVQSIERLRKTSQCKKLAFEDSTVPKAYAVWDLWIIRASTVAFMLLDPSDIASVTDTFLTWARQAGDCTWDVELTADRVVTLEEEVARAKSAMESDSKVMIRKVLASSVPTATPVTQAYWIAGDDASRPEGDLVRKL</sequence>
<gene>
    <name evidence="1" type="ORF">SPIL2461_LOCUS10428</name>
</gene>
<comment type="caution">
    <text evidence="1">The sequence shown here is derived from an EMBL/GenBank/DDBJ whole genome shotgun (WGS) entry which is preliminary data.</text>
</comment>
<reference evidence="1" key="1">
    <citation type="submission" date="2021-02" db="EMBL/GenBank/DDBJ databases">
        <authorList>
            <person name="Dougan E. K."/>
            <person name="Rhodes N."/>
            <person name="Thang M."/>
            <person name="Chan C."/>
        </authorList>
    </citation>
    <scope>NUCLEOTIDE SEQUENCE</scope>
</reference>
<feature type="non-terminal residue" evidence="1">
    <location>
        <position position="1"/>
    </location>
</feature>
<dbReference type="Proteomes" id="UP000649617">
    <property type="component" value="Unassembled WGS sequence"/>
</dbReference>
<organism evidence="1 2">
    <name type="scientific">Symbiodinium pilosum</name>
    <name type="common">Dinoflagellate</name>
    <dbReference type="NCBI Taxonomy" id="2952"/>
    <lineage>
        <taxon>Eukaryota</taxon>
        <taxon>Sar</taxon>
        <taxon>Alveolata</taxon>
        <taxon>Dinophyceae</taxon>
        <taxon>Suessiales</taxon>
        <taxon>Symbiodiniaceae</taxon>
        <taxon>Symbiodinium</taxon>
    </lineage>
</organism>
<dbReference type="EMBL" id="CAJNIZ010019383">
    <property type="protein sequence ID" value="CAE7425345.1"/>
    <property type="molecule type" value="Genomic_DNA"/>
</dbReference>
<evidence type="ECO:0000313" key="1">
    <source>
        <dbReference type="EMBL" id="CAE7425345.1"/>
    </source>
</evidence>
<evidence type="ECO:0000313" key="2">
    <source>
        <dbReference type="Proteomes" id="UP000649617"/>
    </source>
</evidence>
<dbReference type="AlphaFoldDB" id="A0A812R6X9"/>
<keyword evidence="2" id="KW-1185">Reference proteome</keyword>
<accession>A0A812R6X9</accession>
<protein>
    <submittedName>
        <fullName evidence="1">Uncharacterized protein</fullName>
    </submittedName>
</protein>